<name>A0A9X0AS66_9HELO</name>
<evidence type="ECO:0000313" key="2">
    <source>
        <dbReference type="EMBL" id="KAJ8067976.1"/>
    </source>
</evidence>
<dbReference type="EMBL" id="JAPEIS010000003">
    <property type="protein sequence ID" value="KAJ8067976.1"/>
    <property type="molecule type" value="Genomic_DNA"/>
</dbReference>
<gene>
    <name evidence="2" type="ORF">OCU04_003556</name>
</gene>
<reference evidence="2" key="1">
    <citation type="submission" date="2022-11" db="EMBL/GenBank/DDBJ databases">
        <title>Genome Resource of Sclerotinia nivalis Strain SnTB1, a Plant Pathogen Isolated from American Ginseng.</title>
        <authorList>
            <person name="Fan S."/>
        </authorList>
    </citation>
    <scope>NUCLEOTIDE SEQUENCE</scope>
    <source>
        <strain evidence="2">SnTB1</strain>
    </source>
</reference>
<feature type="region of interest" description="Disordered" evidence="1">
    <location>
        <begin position="58"/>
        <end position="82"/>
    </location>
</feature>
<feature type="compositionally biased region" description="Low complexity" evidence="1">
    <location>
        <begin position="58"/>
        <end position="68"/>
    </location>
</feature>
<feature type="compositionally biased region" description="Pro residues" evidence="1">
    <location>
        <begin position="69"/>
        <end position="82"/>
    </location>
</feature>
<dbReference type="AlphaFoldDB" id="A0A9X0AS66"/>
<proteinExistence type="predicted"/>
<protein>
    <submittedName>
        <fullName evidence="2">Uncharacterized protein</fullName>
    </submittedName>
</protein>
<dbReference type="Proteomes" id="UP001152300">
    <property type="component" value="Unassembled WGS sequence"/>
</dbReference>
<accession>A0A9X0AS66</accession>
<evidence type="ECO:0000313" key="3">
    <source>
        <dbReference type="Proteomes" id="UP001152300"/>
    </source>
</evidence>
<comment type="caution">
    <text evidence="2">The sequence shown here is derived from an EMBL/GenBank/DDBJ whole genome shotgun (WGS) entry which is preliminary data.</text>
</comment>
<organism evidence="2 3">
    <name type="scientific">Sclerotinia nivalis</name>
    <dbReference type="NCBI Taxonomy" id="352851"/>
    <lineage>
        <taxon>Eukaryota</taxon>
        <taxon>Fungi</taxon>
        <taxon>Dikarya</taxon>
        <taxon>Ascomycota</taxon>
        <taxon>Pezizomycotina</taxon>
        <taxon>Leotiomycetes</taxon>
        <taxon>Helotiales</taxon>
        <taxon>Sclerotiniaceae</taxon>
        <taxon>Sclerotinia</taxon>
    </lineage>
</organism>
<evidence type="ECO:0000256" key="1">
    <source>
        <dbReference type="SAM" id="MobiDB-lite"/>
    </source>
</evidence>
<dbReference type="OrthoDB" id="1896086at2759"/>
<keyword evidence="3" id="KW-1185">Reference proteome</keyword>
<sequence length="145" mass="15285">MNPASAADANVAYITIDDFSPDSAYPSDYINQRSSWILDLYAATTTSRIISSVTSMTFTSNSSTSTPSLPLPSSTPPPPPLPYATGTCSFHLTKTQNCVSASKNLFAIITPKDNARNTIGATDVSSAHSFGTGINDGTSYIFTSK</sequence>